<feature type="region of interest" description="Disordered" evidence="3">
    <location>
        <begin position="1"/>
        <end position="66"/>
    </location>
</feature>
<keyword evidence="1 2" id="KW-0728">SH3 domain</keyword>
<sequence length="127" mass="13890">FAHRSGVSTYRGFGIPRPSPQDRGSSAVLSPSSLPKPWNGFWSPCHQSPPPRAPEDPRGPHEASPRCHRCRRAVRALCDHTGTAEGHLSFHKGDILELLSTVDEDWIRCCHGNTSGLVPVGYTSLIL</sequence>
<dbReference type="OrthoDB" id="9884296at2759"/>
<reference evidence="5" key="2">
    <citation type="submission" date="2025-09" db="UniProtKB">
        <authorList>
            <consortium name="Ensembl"/>
        </authorList>
    </citation>
    <scope>IDENTIFICATION</scope>
</reference>
<keyword evidence="6" id="KW-1185">Reference proteome</keyword>
<evidence type="ECO:0000313" key="5">
    <source>
        <dbReference type="Ensembl" id="ENSMCSP00000008921.1"/>
    </source>
</evidence>
<dbReference type="InterPro" id="IPR001452">
    <property type="entry name" value="SH3_domain"/>
</dbReference>
<feature type="compositionally biased region" description="Polar residues" evidence="3">
    <location>
        <begin position="22"/>
        <end position="33"/>
    </location>
</feature>
<dbReference type="InterPro" id="IPR047343">
    <property type="entry name" value="RUSC1_2"/>
</dbReference>
<dbReference type="Pfam" id="PF00018">
    <property type="entry name" value="SH3_1"/>
    <property type="match status" value="1"/>
</dbReference>
<evidence type="ECO:0000313" key="6">
    <source>
        <dbReference type="Proteomes" id="UP000694560"/>
    </source>
</evidence>
<evidence type="ECO:0000256" key="2">
    <source>
        <dbReference type="PROSITE-ProRule" id="PRU00192"/>
    </source>
</evidence>
<dbReference type="InterPro" id="IPR036028">
    <property type="entry name" value="SH3-like_dom_sf"/>
</dbReference>
<protein>
    <recommendedName>
        <fullName evidence="4">SH3 domain-containing protein</fullName>
    </recommendedName>
</protein>
<dbReference type="Gene3D" id="2.30.30.40">
    <property type="entry name" value="SH3 Domains"/>
    <property type="match status" value="1"/>
</dbReference>
<accession>A0A8C5TJY9</accession>
<dbReference type="Ensembl" id="ENSMCST00000009139.1">
    <property type="protein sequence ID" value="ENSMCSP00000008921.1"/>
    <property type="gene ID" value="ENSMCSG00000006350.1"/>
</dbReference>
<dbReference type="AlphaFoldDB" id="A0A8C5TJY9"/>
<proteinExistence type="predicted"/>
<name>A0A8C5TJY9_9PASS</name>
<dbReference type="GO" id="GO:0031410">
    <property type="term" value="C:cytoplasmic vesicle"/>
    <property type="evidence" value="ECO:0007669"/>
    <property type="project" value="TreeGrafter"/>
</dbReference>
<dbReference type="SMART" id="SM00326">
    <property type="entry name" value="SH3"/>
    <property type="match status" value="1"/>
</dbReference>
<evidence type="ECO:0000256" key="1">
    <source>
        <dbReference type="ARBA" id="ARBA00022443"/>
    </source>
</evidence>
<dbReference type="SUPFAM" id="SSF50044">
    <property type="entry name" value="SH3-domain"/>
    <property type="match status" value="1"/>
</dbReference>
<feature type="domain" description="SH3" evidence="4">
    <location>
        <begin position="69"/>
        <end position="127"/>
    </location>
</feature>
<reference evidence="5" key="1">
    <citation type="submission" date="2025-08" db="UniProtKB">
        <authorList>
            <consortium name="Ensembl"/>
        </authorList>
    </citation>
    <scope>IDENTIFICATION</scope>
</reference>
<evidence type="ECO:0000259" key="4">
    <source>
        <dbReference type="PROSITE" id="PS50002"/>
    </source>
</evidence>
<evidence type="ECO:0000256" key="3">
    <source>
        <dbReference type="SAM" id="MobiDB-lite"/>
    </source>
</evidence>
<dbReference type="PROSITE" id="PS50002">
    <property type="entry name" value="SH3"/>
    <property type="match status" value="1"/>
</dbReference>
<dbReference type="PANTHER" id="PTHR15591:SF11">
    <property type="entry name" value="AP-4 COMPLEX ACCESSORY SUBUNIT RUSC1"/>
    <property type="match status" value="1"/>
</dbReference>
<dbReference type="PANTHER" id="PTHR15591">
    <property type="entry name" value="RUN AND SH3 DOMAIN CONTAINING"/>
    <property type="match status" value="1"/>
</dbReference>
<feature type="compositionally biased region" description="Basic and acidic residues" evidence="3">
    <location>
        <begin position="53"/>
        <end position="65"/>
    </location>
</feature>
<dbReference type="Proteomes" id="UP000694560">
    <property type="component" value="Unplaced"/>
</dbReference>
<organism evidence="5 6">
    <name type="scientific">Malurus cyaneus samueli</name>
    <dbReference type="NCBI Taxonomy" id="2593467"/>
    <lineage>
        <taxon>Eukaryota</taxon>
        <taxon>Metazoa</taxon>
        <taxon>Chordata</taxon>
        <taxon>Craniata</taxon>
        <taxon>Vertebrata</taxon>
        <taxon>Euteleostomi</taxon>
        <taxon>Archelosauria</taxon>
        <taxon>Archosauria</taxon>
        <taxon>Dinosauria</taxon>
        <taxon>Saurischia</taxon>
        <taxon>Theropoda</taxon>
        <taxon>Coelurosauria</taxon>
        <taxon>Aves</taxon>
        <taxon>Neognathae</taxon>
        <taxon>Neoaves</taxon>
        <taxon>Telluraves</taxon>
        <taxon>Australaves</taxon>
        <taxon>Passeriformes</taxon>
        <taxon>Meliphagoidea</taxon>
        <taxon>Maluridae</taxon>
        <taxon>Malurus</taxon>
    </lineage>
</organism>